<dbReference type="RefSeq" id="YP_009214587.1">
    <property type="nucleotide sequence ID" value="NC_028962.1"/>
</dbReference>
<organism evidence="1 2">
    <name type="scientific">Staphylococcus phage vB_SepM_ phiIPLA-C1C</name>
    <dbReference type="NCBI Taxonomy" id="1572704"/>
    <lineage>
        <taxon>Viruses</taxon>
        <taxon>Duplodnaviria</taxon>
        <taxon>Heunggongvirae</taxon>
        <taxon>Uroviricota</taxon>
        <taxon>Caudoviricetes</taxon>
        <taxon>Herelleviridae</taxon>
        <taxon>Twortvirinae</taxon>
        <taxon>Sepunavirus</taxon>
        <taxon>Sepunavirus IPLAC1C</taxon>
    </lineage>
</organism>
<name>A0A0D3MWM2_9CAUD</name>
<accession>A0A0D3MWM2</accession>
<keyword evidence="2" id="KW-1185">Reference proteome</keyword>
<dbReference type="GeneID" id="26641004"/>
<proteinExistence type="predicted"/>
<protein>
    <submittedName>
        <fullName evidence="1">Uncharacterized protein</fullName>
    </submittedName>
</protein>
<evidence type="ECO:0000313" key="1">
    <source>
        <dbReference type="EMBL" id="AJA42307.1"/>
    </source>
</evidence>
<reference evidence="1 2" key="1">
    <citation type="journal article" date="2015" name="Appl. Environ. Microbiol.">
        <title>Two Phages, phiIPLA-RODI and phiIPLA-C1C, Lyse Mono- and Dual-Species Staphylococcal Biofilms.</title>
        <authorList>
            <person name="Gutierrez D."/>
            <person name="Vandenheuvel D."/>
            <person name="Martinez B."/>
            <person name="Rodriguez A."/>
            <person name="Lavigne R."/>
            <person name="Garcia P."/>
        </authorList>
    </citation>
    <scope>NUCLEOTIDE SEQUENCE [LARGE SCALE GENOMIC DNA]</scope>
</reference>
<sequence length="133" mass="16017">MASLDYGVLVIKKENNDKCAWFSQNPIPIEIENRKAYLYKNTLSFDNKNHYPILEYMFEETPKRWQDTTRIFSIKNGYAKSRFKDQAIETEIHLGNGIKYFILQGYDIHLKKWYKHSTKVNIKKFVRRYVNIN</sequence>
<dbReference type="EMBL" id="KP027447">
    <property type="protein sequence ID" value="AJA42307.1"/>
    <property type="molecule type" value="Genomic_DNA"/>
</dbReference>
<dbReference type="KEGG" id="vg:26641004"/>
<dbReference type="Proteomes" id="UP000032689">
    <property type="component" value="Segment"/>
</dbReference>
<evidence type="ECO:0000313" key="2">
    <source>
        <dbReference type="Proteomes" id="UP000032689"/>
    </source>
</evidence>